<dbReference type="GO" id="GO:0000976">
    <property type="term" value="F:transcription cis-regulatory region binding"/>
    <property type="evidence" value="ECO:0007669"/>
    <property type="project" value="TreeGrafter"/>
</dbReference>
<gene>
    <name evidence="5" type="ORF">SDC9_103624</name>
</gene>
<keyword evidence="1" id="KW-0805">Transcription regulation</keyword>
<keyword evidence="2" id="KW-0238">DNA-binding</keyword>
<organism evidence="5">
    <name type="scientific">bioreactor metagenome</name>
    <dbReference type="NCBI Taxonomy" id="1076179"/>
    <lineage>
        <taxon>unclassified sequences</taxon>
        <taxon>metagenomes</taxon>
        <taxon>ecological metagenomes</taxon>
    </lineage>
</organism>
<evidence type="ECO:0000259" key="4">
    <source>
        <dbReference type="Pfam" id="PF13377"/>
    </source>
</evidence>
<comment type="caution">
    <text evidence="5">The sequence shown here is derived from an EMBL/GenBank/DDBJ whole genome shotgun (WGS) entry which is preliminary data.</text>
</comment>
<dbReference type="SUPFAM" id="SSF53822">
    <property type="entry name" value="Periplasmic binding protein-like I"/>
    <property type="match status" value="1"/>
</dbReference>
<accession>A0A645AUP3</accession>
<sequence length="55" mass="5963">MIPPLTTIRQPVTQMGSKAVDMLINIIQSGTKATQKVVMDTELVVRDSCGASKME</sequence>
<evidence type="ECO:0000256" key="3">
    <source>
        <dbReference type="ARBA" id="ARBA00023163"/>
    </source>
</evidence>
<evidence type="ECO:0000256" key="2">
    <source>
        <dbReference type="ARBA" id="ARBA00023125"/>
    </source>
</evidence>
<dbReference type="PANTHER" id="PTHR30146:SF109">
    <property type="entry name" value="HTH-TYPE TRANSCRIPTIONAL REGULATOR GALS"/>
    <property type="match status" value="1"/>
</dbReference>
<dbReference type="Gene3D" id="3.40.50.2300">
    <property type="match status" value="1"/>
</dbReference>
<evidence type="ECO:0000313" key="5">
    <source>
        <dbReference type="EMBL" id="MPM56809.1"/>
    </source>
</evidence>
<dbReference type="Pfam" id="PF13377">
    <property type="entry name" value="Peripla_BP_3"/>
    <property type="match status" value="1"/>
</dbReference>
<name>A0A645AUP3_9ZZZZ</name>
<reference evidence="5" key="1">
    <citation type="submission" date="2019-08" db="EMBL/GenBank/DDBJ databases">
        <authorList>
            <person name="Kucharzyk K."/>
            <person name="Murdoch R.W."/>
            <person name="Higgins S."/>
            <person name="Loffler F."/>
        </authorList>
    </citation>
    <scope>NUCLEOTIDE SEQUENCE</scope>
</reference>
<proteinExistence type="predicted"/>
<dbReference type="AlphaFoldDB" id="A0A645AUP3"/>
<feature type="domain" description="Transcriptional regulator LacI/GalR-like sensor" evidence="4">
    <location>
        <begin position="2"/>
        <end position="49"/>
    </location>
</feature>
<dbReference type="InterPro" id="IPR046335">
    <property type="entry name" value="LacI/GalR-like_sensor"/>
</dbReference>
<protein>
    <recommendedName>
        <fullName evidence="4">Transcriptional regulator LacI/GalR-like sensor domain-containing protein</fullName>
    </recommendedName>
</protein>
<keyword evidence="3" id="KW-0804">Transcription</keyword>
<dbReference type="GO" id="GO:0003700">
    <property type="term" value="F:DNA-binding transcription factor activity"/>
    <property type="evidence" value="ECO:0007669"/>
    <property type="project" value="TreeGrafter"/>
</dbReference>
<dbReference type="PANTHER" id="PTHR30146">
    <property type="entry name" value="LACI-RELATED TRANSCRIPTIONAL REPRESSOR"/>
    <property type="match status" value="1"/>
</dbReference>
<dbReference type="EMBL" id="VSSQ01015940">
    <property type="protein sequence ID" value="MPM56809.1"/>
    <property type="molecule type" value="Genomic_DNA"/>
</dbReference>
<dbReference type="InterPro" id="IPR028082">
    <property type="entry name" value="Peripla_BP_I"/>
</dbReference>
<evidence type="ECO:0000256" key="1">
    <source>
        <dbReference type="ARBA" id="ARBA00023015"/>
    </source>
</evidence>